<dbReference type="InterPro" id="IPR036866">
    <property type="entry name" value="RibonucZ/Hydroxyglut_hydro"/>
</dbReference>
<name>A0ABN2PCZ0_9MICO</name>
<accession>A0ABN2PCZ0</accession>
<dbReference type="RefSeq" id="WP_248145714.1">
    <property type="nucleotide sequence ID" value="NZ_BAAAOF010000002.1"/>
</dbReference>
<dbReference type="InterPro" id="IPR001279">
    <property type="entry name" value="Metallo-B-lactamas"/>
</dbReference>
<reference evidence="2 3" key="1">
    <citation type="journal article" date="2019" name="Int. J. Syst. Evol. Microbiol.">
        <title>The Global Catalogue of Microorganisms (GCM) 10K type strain sequencing project: providing services to taxonomists for standard genome sequencing and annotation.</title>
        <authorList>
            <consortium name="The Broad Institute Genomics Platform"/>
            <consortium name="The Broad Institute Genome Sequencing Center for Infectious Disease"/>
            <person name="Wu L."/>
            <person name="Ma J."/>
        </authorList>
    </citation>
    <scope>NUCLEOTIDE SEQUENCE [LARGE SCALE GENOMIC DNA]</scope>
    <source>
        <strain evidence="2 3">JCM 14900</strain>
    </source>
</reference>
<dbReference type="SMART" id="SM00849">
    <property type="entry name" value="Lactamase_B"/>
    <property type="match status" value="1"/>
</dbReference>
<evidence type="ECO:0000313" key="2">
    <source>
        <dbReference type="EMBL" id="GAA1917934.1"/>
    </source>
</evidence>
<dbReference type="EMBL" id="BAAAOF010000002">
    <property type="protein sequence ID" value="GAA1917934.1"/>
    <property type="molecule type" value="Genomic_DNA"/>
</dbReference>
<sequence length="264" mass="27711">MNGTVEKTERATVTIHTYTSPESGLAANTHIIELATQVLVLDTQYGVPFAIEAAELAHSLGKPVTRVYVSHDHPDHFFGAGFFRAPVYALAETQASIAAAGDAMLAGNKVVAGDFVPDSVVVPGEIVAPGVEVIDGVRFEFTAVRDAEADVMLTIALPEEGIVMAQDLVYDNLHLFIAGGHLDGWANAVRALREKDYTTVLPGHGAPGGAELYDFVLDYLAGAAHALAAAADADELKSSLVAAFPDAGGVGLLDIQNGYLFPQQ</sequence>
<protein>
    <submittedName>
        <fullName evidence="2">MBL fold metallo-hydrolase</fullName>
    </submittedName>
</protein>
<proteinExistence type="predicted"/>
<evidence type="ECO:0000259" key="1">
    <source>
        <dbReference type="SMART" id="SM00849"/>
    </source>
</evidence>
<keyword evidence="3" id="KW-1185">Reference proteome</keyword>
<feature type="domain" description="Metallo-beta-lactamase" evidence="1">
    <location>
        <begin position="26"/>
        <end position="204"/>
    </location>
</feature>
<dbReference type="Pfam" id="PF00753">
    <property type="entry name" value="Lactamase_B"/>
    <property type="match status" value="1"/>
</dbReference>
<dbReference type="InterPro" id="IPR050855">
    <property type="entry name" value="NDM-1-like"/>
</dbReference>
<gene>
    <name evidence="2" type="ORF">GCM10009775_08140</name>
</gene>
<evidence type="ECO:0000313" key="3">
    <source>
        <dbReference type="Proteomes" id="UP001501343"/>
    </source>
</evidence>
<dbReference type="Proteomes" id="UP001501343">
    <property type="component" value="Unassembled WGS sequence"/>
</dbReference>
<dbReference type="PANTHER" id="PTHR42951">
    <property type="entry name" value="METALLO-BETA-LACTAMASE DOMAIN-CONTAINING"/>
    <property type="match status" value="1"/>
</dbReference>
<organism evidence="2 3">
    <name type="scientific">Microbacterium aoyamense</name>
    <dbReference type="NCBI Taxonomy" id="344166"/>
    <lineage>
        <taxon>Bacteria</taxon>
        <taxon>Bacillati</taxon>
        <taxon>Actinomycetota</taxon>
        <taxon>Actinomycetes</taxon>
        <taxon>Micrococcales</taxon>
        <taxon>Microbacteriaceae</taxon>
        <taxon>Microbacterium</taxon>
    </lineage>
</organism>
<dbReference type="SUPFAM" id="SSF56281">
    <property type="entry name" value="Metallo-hydrolase/oxidoreductase"/>
    <property type="match status" value="1"/>
</dbReference>
<comment type="caution">
    <text evidence="2">The sequence shown here is derived from an EMBL/GenBank/DDBJ whole genome shotgun (WGS) entry which is preliminary data.</text>
</comment>
<dbReference type="Gene3D" id="3.60.15.10">
    <property type="entry name" value="Ribonuclease Z/Hydroxyacylglutathione hydrolase-like"/>
    <property type="match status" value="1"/>
</dbReference>
<dbReference type="PANTHER" id="PTHR42951:SF4">
    <property type="entry name" value="ACYL-COENZYME A THIOESTERASE MBLAC2"/>
    <property type="match status" value="1"/>
</dbReference>